<reference evidence="2" key="1">
    <citation type="journal article" date="2014" name="Int. J. Syst. Evol. Microbiol.">
        <title>Complete genome of a new Firmicutes species belonging to the dominant human colonic microbiota ('Ruminococcus bicirculans') reveals two chromosomes and a selective capacity to utilize plant glucans.</title>
        <authorList>
            <consortium name="NISC Comparative Sequencing Program"/>
            <person name="Wegmann U."/>
            <person name="Louis P."/>
            <person name="Goesmann A."/>
            <person name="Henrissat B."/>
            <person name="Duncan S.H."/>
            <person name="Flint H.J."/>
        </authorList>
    </citation>
    <scope>NUCLEOTIDE SEQUENCE</scope>
    <source>
        <strain evidence="2">VKM B-1499</strain>
    </source>
</reference>
<dbReference type="Proteomes" id="UP001143509">
    <property type="component" value="Unassembled WGS sequence"/>
</dbReference>
<reference evidence="2" key="2">
    <citation type="submission" date="2023-01" db="EMBL/GenBank/DDBJ databases">
        <authorList>
            <person name="Sun Q."/>
            <person name="Evtushenko L."/>
        </authorList>
    </citation>
    <scope>NUCLEOTIDE SEQUENCE</scope>
    <source>
        <strain evidence="2">VKM B-1499</strain>
    </source>
</reference>
<gene>
    <name evidence="2" type="ORF">GCM10017620_27810</name>
</gene>
<evidence type="ECO:0000256" key="1">
    <source>
        <dbReference type="SAM" id="SignalP"/>
    </source>
</evidence>
<dbReference type="PIRSF" id="PIRSF032038">
    <property type="entry name" value="UCP023238"/>
    <property type="match status" value="1"/>
</dbReference>
<proteinExistence type="predicted"/>
<accession>A0ABQ5TAG2</accession>
<feature type="signal peptide" evidence="1">
    <location>
        <begin position="1"/>
        <end position="23"/>
    </location>
</feature>
<sequence>MRSIGAFLVILTTPVWLTGNAAAAENQELGRAGSLSEIAGCRSITADAERLACFDRAVAAFDAAERAGEVVVLDRAQVRETNRQLFGFEIANPFAGRPNVAAEPVLEAVETTLSSAAHSGEGKWIFRLADGSEWRQIDSDDVRFRNRAGEAVRVRRASLGSYMLTVGSSRAVRVRRQ</sequence>
<name>A0ABQ5TAG2_9CAUL</name>
<keyword evidence="3" id="KW-1185">Reference proteome</keyword>
<evidence type="ECO:0000313" key="3">
    <source>
        <dbReference type="Proteomes" id="UP001143509"/>
    </source>
</evidence>
<protein>
    <submittedName>
        <fullName evidence="2">Uncharacterized protein</fullName>
    </submittedName>
</protein>
<comment type="caution">
    <text evidence="2">The sequence shown here is derived from an EMBL/GenBank/DDBJ whole genome shotgun (WGS) entry which is preliminary data.</text>
</comment>
<dbReference type="InterPro" id="IPR016987">
    <property type="entry name" value="UCP023238"/>
</dbReference>
<dbReference type="EMBL" id="BSFD01000011">
    <property type="protein sequence ID" value="GLK49807.1"/>
    <property type="molecule type" value="Genomic_DNA"/>
</dbReference>
<feature type="chain" id="PRO_5045080160" evidence="1">
    <location>
        <begin position="24"/>
        <end position="177"/>
    </location>
</feature>
<organism evidence="2 3">
    <name type="scientific">Brevundimonas intermedia</name>
    <dbReference type="NCBI Taxonomy" id="74315"/>
    <lineage>
        <taxon>Bacteria</taxon>
        <taxon>Pseudomonadati</taxon>
        <taxon>Pseudomonadota</taxon>
        <taxon>Alphaproteobacteria</taxon>
        <taxon>Caulobacterales</taxon>
        <taxon>Caulobacteraceae</taxon>
        <taxon>Brevundimonas</taxon>
    </lineage>
</organism>
<keyword evidence="1" id="KW-0732">Signal</keyword>
<evidence type="ECO:0000313" key="2">
    <source>
        <dbReference type="EMBL" id="GLK49807.1"/>
    </source>
</evidence>